<accession>A0ABR2H998</accession>
<reference evidence="2 4" key="1">
    <citation type="submission" date="2024-04" db="EMBL/GenBank/DDBJ databases">
        <title>Tritrichomonas musculus Genome.</title>
        <authorList>
            <person name="Alves-Ferreira E."/>
            <person name="Grigg M."/>
            <person name="Lorenzi H."/>
            <person name="Galac M."/>
        </authorList>
    </citation>
    <scope>NUCLEOTIDE SEQUENCE [LARGE SCALE GENOMIC DNA]</scope>
    <source>
        <strain evidence="2 4">EAF2021</strain>
    </source>
</reference>
<evidence type="ECO:0000313" key="3">
    <source>
        <dbReference type="EMBL" id="KAK8899483.1"/>
    </source>
</evidence>
<dbReference type="InterPro" id="IPR003615">
    <property type="entry name" value="HNH_nuc"/>
</dbReference>
<organism evidence="2 4">
    <name type="scientific">Tritrichomonas musculus</name>
    <dbReference type="NCBI Taxonomy" id="1915356"/>
    <lineage>
        <taxon>Eukaryota</taxon>
        <taxon>Metamonada</taxon>
        <taxon>Parabasalia</taxon>
        <taxon>Tritrichomonadida</taxon>
        <taxon>Tritrichomonadidae</taxon>
        <taxon>Tritrichomonas</taxon>
    </lineage>
</organism>
<gene>
    <name evidence="3" type="ORF">M9Y10_001799</name>
    <name evidence="2" type="ORF">M9Y10_026097</name>
</gene>
<dbReference type="Proteomes" id="UP001470230">
    <property type="component" value="Unassembled WGS sequence"/>
</dbReference>
<comment type="caution">
    <text evidence="2">The sequence shown here is derived from an EMBL/GenBank/DDBJ whole genome shotgun (WGS) entry which is preliminary data.</text>
</comment>
<keyword evidence="4" id="KW-1185">Reference proteome</keyword>
<evidence type="ECO:0000313" key="2">
    <source>
        <dbReference type="EMBL" id="KAK8842506.1"/>
    </source>
</evidence>
<dbReference type="EMBL" id="JAPFFF010000038">
    <property type="protein sequence ID" value="KAK8842506.1"/>
    <property type="molecule type" value="Genomic_DNA"/>
</dbReference>
<name>A0ABR2H998_9EUKA</name>
<feature type="domain" description="HNH nuclease" evidence="1">
    <location>
        <begin position="74"/>
        <end position="100"/>
    </location>
</feature>
<dbReference type="SUPFAM" id="SSF54060">
    <property type="entry name" value="His-Me finger endonucleases"/>
    <property type="match status" value="1"/>
</dbReference>
<dbReference type="InterPro" id="IPR044925">
    <property type="entry name" value="His-Me_finger_sf"/>
</dbReference>
<dbReference type="EMBL" id="JAPFFF010000001">
    <property type="protein sequence ID" value="KAK8899483.1"/>
    <property type="molecule type" value="Genomic_DNA"/>
</dbReference>
<dbReference type="Gene3D" id="3.90.75.20">
    <property type="match status" value="1"/>
</dbReference>
<protein>
    <recommendedName>
        <fullName evidence="1">HNH nuclease domain-containing protein</fullName>
    </recommendedName>
</protein>
<proteinExistence type="predicted"/>
<dbReference type="Pfam" id="PF13392">
    <property type="entry name" value="HNH_3"/>
    <property type="match status" value="1"/>
</dbReference>
<evidence type="ECO:0000259" key="1">
    <source>
        <dbReference type="Pfam" id="PF13392"/>
    </source>
</evidence>
<sequence>MNKESKFVPLKDFENEYEICTEYPFDIRNKDDHIVVEEFKRGMGYITVKLNDGLHDKHKLIALQFIENDDPNHKTQVDHLNKDRIDNHLTNLRWVTPSKNLENRSSANGIMYDFVDELPDNIIKVDYYQSKYSYYEFEDNKYFYDVDNDEFYVFISENIYKKMHICIDKNNLPVVNLRDIDNRKCSMYVSKFKQQHDVI</sequence>
<evidence type="ECO:0000313" key="4">
    <source>
        <dbReference type="Proteomes" id="UP001470230"/>
    </source>
</evidence>